<organism evidence="2 3">
    <name type="scientific">Fragilariopsis cylindrus CCMP1102</name>
    <dbReference type="NCBI Taxonomy" id="635003"/>
    <lineage>
        <taxon>Eukaryota</taxon>
        <taxon>Sar</taxon>
        <taxon>Stramenopiles</taxon>
        <taxon>Ochrophyta</taxon>
        <taxon>Bacillariophyta</taxon>
        <taxon>Bacillariophyceae</taxon>
        <taxon>Bacillariophycidae</taxon>
        <taxon>Bacillariales</taxon>
        <taxon>Bacillariaceae</taxon>
        <taxon>Fragilariopsis</taxon>
    </lineage>
</organism>
<protein>
    <recommendedName>
        <fullName evidence="4">Alpha-ketoglutarate-dependent dioxygenase AlkB-like domain-containing protein</fullName>
    </recommendedName>
</protein>
<evidence type="ECO:0000256" key="1">
    <source>
        <dbReference type="SAM" id="MobiDB-lite"/>
    </source>
</evidence>
<gene>
    <name evidence="2" type="ORF">FRACYDRAFT_271632</name>
</gene>
<keyword evidence="3" id="KW-1185">Reference proteome</keyword>
<feature type="region of interest" description="Disordered" evidence="1">
    <location>
        <begin position="185"/>
        <end position="204"/>
    </location>
</feature>
<dbReference type="EMBL" id="KV784378">
    <property type="protein sequence ID" value="OEU08952.1"/>
    <property type="molecule type" value="Genomic_DNA"/>
</dbReference>
<evidence type="ECO:0000313" key="3">
    <source>
        <dbReference type="Proteomes" id="UP000095751"/>
    </source>
</evidence>
<name>A0A1E7ESU6_9STRA</name>
<dbReference type="InParanoid" id="A0A1E7ESU6"/>
<evidence type="ECO:0000313" key="2">
    <source>
        <dbReference type="EMBL" id="OEU08952.1"/>
    </source>
</evidence>
<dbReference type="KEGG" id="fcy:FRACYDRAFT_271632"/>
<evidence type="ECO:0008006" key="4">
    <source>
        <dbReference type="Google" id="ProtNLM"/>
    </source>
</evidence>
<reference evidence="2 3" key="1">
    <citation type="submission" date="2016-09" db="EMBL/GenBank/DDBJ databases">
        <title>Extensive genetic diversity and differential bi-allelic expression allows diatom success in the polar Southern Ocean.</title>
        <authorList>
            <consortium name="DOE Joint Genome Institute"/>
            <person name="Mock T."/>
            <person name="Otillar R.P."/>
            <person name="Strauss J."/>
            <person name="Dupont C."/>
            <person name="Frickenhaus S."/>
            <person name="Maumus F."/>
            <person name="Mcmullan M."/>
            <person name="Sanges R."/>
            <person name="Schmutz J."/>
            <person name="Toseland A."/>
            <person name="Valas R."/>
            <person name="Veluchamy A."/>
            <person name="Ward B.J."/>
            <person name="Allen A."/>
            <person name="Barry K."/>
            <person name="Falciatore A."/>
            <person name="Ferrante M."/>
            <person name="Fortunato A.E."/>
            <person name="Gloeckner G."/>
            <person name="Gruber A."/>
            <person name="Hipkin R."/>
            <person name="Janech M."/>
            <person name="Kroth P."/>
            <person name="Leese F."/>
            <person name="Lindquist E."/>
            <person name="Lyon B.R."/>
            <person name="Martin J."/>
            <person name="Mayer C."/>
            <person name="Parker M."/>
            <person name="Quesneville H."/>
            <person name="Raymond J."/>
            <person name="Uhlig C."/>
            <person name="Valentin K.U."/>
            <person name="Worden A.Z."/>
            <person name="Armbrust E.V."/>
            <person name="Bowler C."/>
            <person name="Green B."/>
            <person name="Moulton V."/>
            <person name="Van Oosterhout C."/>
            <person name="Grigoriev I."/>
        </authorList>
    </citation>
    <scope>NUCLEOTIDE SEQUENCE [LARGE SCALE GENOMIC DNA]</scope>
    <source>
        <strain evidence="2 3">CCMP1102</strain>
    </source>
</reference>
<dbReference type="Proteomes" id="UP000095751">
    <property type="component" value="Unassembled WGS sequence"/>
</dbReference>
<accession>A0A1E7ESU6</accession>
<dbReference type="OrthoDB" id="47530at2759"/>
<feature type="compositionally biased region" description="Basic and acidic residues" evidence="1">
    <location>
        <begin position="191"/>
        <end position="201"/>
    </location>
</feature>
<sequence length="218" mass="24347">MVVLDKSELPNGAVEAIHSICRVFREHLLSKNNDCNNDSGGNEKHNDDYRRKIAEFLRYENLIAAQPNLHSGRALLPIHLDDPRKDGFGVVIITIGMKDAGEILFRDSKALYRGVAMRLKAGEAYMLADRARDACSHGVLADYSAGIDSSSREEESQVKIRDVNTNAPFSERESLNLRFGLHDLAPNKSDSSNDRNNDKSTEPLNIIPASMVFRHWNG</sequence>
<proteinExistence type="predicted"/>
<dbReference type="AlphaFoldDB" id="A0A1E7ESU6"/>